<dbReference type="FunFam" id="3.40.190.10:FF:000024">
    <property type="entry name" value="Glutamate receptor, ionotropic, delta 1"/>
    <property type="match status" value="1"/>
</dbReference>
<evidence type="ECO:0000259" key="21">
    <source>
        <dbReference type="SMART" id="SM00918"/>
    </source>
</evidence>
<feature type="domain" description="Ionotropic glutamate receptor L-glutamate and glycine-binding" evidence="21">
    <location>
        <begin position="401"/>
        <end position="465"/>
    </location>
</feature>
<dbReference type="InterPro" id="IPR001320">
    <property type="entry name" value="Iontro_rcpt_C"/>
</dbReference>
<comment type="subcellular location">
    <subcellularLocation>
        <location evidence="14">Postsynaptic cell membrane</location>
        <topology evidence="14">Multi-pass membrane protein</topology>
    </subcellularLocation>
</comment>
<dbReference type="EMBL" id="JAWDGP010000364">
    <property type="protein sequence ID" value="KAK3801147.1"/>
    <property type="molecule type" value="Genomic_DNA"/>
</dbReference>
<evidence type="ECO:0000313" key="22">
    <source>
        <dbReference type="EMBL" id="KAK3801147.1"/>
    </source>
</evidence>
<reference evidence="22" key="1">
    <citation type="journal article" date="2023" name="G3 (Bethesda)">
        <title>A reference genome for the long-term kleptoplast-retaining sea slug Elysia crispata morphotype clarki.</title>
        <authorList>
            <person name="Eastman K.E."/>
            <person name="Pendleton A.L."/>
            <person name="Shaikh M.A."/>
            <person name="Suttiyut T."/>
            <person name="Ogas R."/>
            <person name="Tomko P."/>
            <person name="Gavelis G."/>
            <person name="Widhalm J.R."/>
            <person name="Wisecaver J.H."/>
        </authorList>
    </citation>
    <scope>NUCLEOTIDE SEQUENCE</scope>
    <source>
        <strain evidence="22">ECLA1</strain>
    </source>
</reference>
<evidence type="ECO:0000259" key="20">
    <source>
        <dbReference type="SMART" id="SM00079"/>
    </source>
</evidence>
<keyword evidence="23" id="KW-1185">Reference proteome</keyword>
<dbReference type="Gene3D" id="3.40.50.2300">
    <property type="match status" value="2"/>
</dbReference>
<keyword evidence="1" id="KW-0813">Transport</keyword>
<evidence type="ECO:0000256" key="18">
    <source>
        <dbReference type="SAM" id="MobiDB-lite"/>
    </source>
</evidence>
<keyword evidence="5 19" id="KW-1133">Transmembrane helix</keyword>
<feature type="transmembrane region" description="Helical" evidence="19">
    <location>
        <begin position="519"/>
        <end position="538"/>
    </location>
</feature>
<evidence type="ECO:0000256" key="8">
    <source>
        <dbReference type="ARBA" id="ARBA00023136"/>
    </source>
</evidence>
<feature type="domain" description="Ionotropic glutamate receptor C-terminal" evidence="20">
    <location>
        <begin position="391"/>
        <end position="750"/>
    </location>
</feature>
<dbReference type="InterPro" id="IPR001828">
    <property type="entry name" value="ANF_lig-bd_rcpt"/>
</dbReference>
<keyword evidence="12" id="KW-1071">Ligand-gated ion channel</keyword>
<dbReference type="AlphaFoldDB" id="A0AAE1B9L0"/>
<name>A0AAE1B9L0_9GAST</name>
<evidence type="ECO:0000256" key="5">
    <source>
        <dbReference type="ARBA" id="ARBA00022989"/>
    </source>
</evidence>
<keyword evidence="11" id="KW-0628">Postsynaptic cell membrane</keyword>
<dbReference type="SUPFAM" id="SSF53850">
    <property type="entry name" value="Periplasmic binding protein-like II"/>
    <property type="match status" value="1"/>
</dbReference>
<evidence type="ECO:0000256" key="16">
    <source>
        <dbReference type="PIRSR" id="PIRSR601508-2"/>
    </source>
</evidence>
<feature type="binding site" evidence="15">
    <location>
        <position position="474"/>
    </location>
    <ligand>
        <name>L-glutamate</name>
        <dbReference type="ChEBI" id="CHEBI:29985"/>
    </ligand>
</feature>
<keyword evidence="13" id="KW-0407">Ion channel</keyword>
<protein>
    <recommendedName>
        <fullName evidence="24">Glutamate receptor</fullName>
    </recommendedName>
</protein>
<evidence type="ECO:0000256" key="10">
    <source>
        <dbReference type="ARBA" id="ARBA00023180"/>
    </source>
</evidence>
<feature type="binding site" evidence="15">
    <location>
        <position position="481"/>
    </location>
    <ligand>
        <name>L-glutamate</name>
        <dbReference type="ChEBI" id="CHEBI:29985"/>
    </ligand>
</feature>
<dbReference type="FunFam" id="1.10.287.70:FF:000143">
    <property type="entry name" value="Probable glutamate receptor"/>
    <property type="match status" value="1"/>
</dbReference>
<keyword evidence="7" id="KW-0406">Ion transport</keyword>
<evidence type="ECO:0000256" key="3">
    <source>
        <dbReference type="ARBA" id="ARBA00022692"/>
    </source>
</evidence>
<dbReference type="Pfam" id="PF00060">
    <property type="entry name" value="Lig_chan"/>
    <property type="match status" value="1"/>
</dbReference>
<evidence type="ECO:0000256" key="4">
    <source>
        <dbReference type="ARBA" id="ARBA00022729"/>
    </source>
</evidence>
<organism evidence="22 23">
    <name type="scientific">Elysia crispata</name>
    <name type="common">lettuce slug</name>
    <dbReference type="NCBI Taxonomy" id="231223"/>
    <lineage>
        <taxon>Eukaryota</taxon>
        <taxon>Metazoa</taxon>
        <taxon>Spiralia</taxon>
        <taxon>Lophotrochozoa</taxon>
        <taxon>Mollusca</taxon>
        <taxon>Gastropoda</taxon>
        <taxon>Heterobranchia</taxon>
        <taxon>Euthyneura</taxon>
        <taxon>Panpulmonata</taxon>
        <taxon>Sacoglossa</taxon>
        <taxon>Placobranchoidea</taxon>
        <taxon>Plakobranchidae</taxon>
        <taxon>Elysia</taxon>
    </lineage>
</organism>
<dbReference type="PRINTS" id="PR00177">
    <property type="entry name" value="NMDARECEPTOR"/>
</dbReference>
<evidence type="ECO:0000256" key="9">
    <source>
        <dbReference type="ARBA" id="ARBA00023170"/>
    </source>
</evidence>
<evidence type="ECO:0000256" key="2">
    <source>
        <dbReference type="ARBA" id="ARBA00022475"/>
    </source>
</evidence>
<keyword evidence="3 19" id="KW-0812">Transmembrane</keyword>
<keyword evidence="10" id="KW-0325">Glycoprotein</keyword>
<evidence type="ECO:0000256" key="19">
    <source>
        <dbReference type="SAM" id="Phobius"/>
    </source>
</evidence>
<keyword evidence="2" id="KW-1003">Cell membrane</keyword>
<keyword evidence="4" id="KW-0732">Signal</keyword>
<dbReference type="Gene3D" id="3.40.190.10">
    <property type="entry name" value="Periplasmic binding protein-like II"/>
    <property type="match status" value="2"/>
</dbReference>
<dbReference type="SMART" id="SM00918">
    <property type="entry name" value="Lig_chan-Glu_bd"/>
    <property type="match status" value="1"/>
</dbReference>
<proteinExistence type="predicted"/>
<evidence type="ECO:0000256" key="7">
    <source>
        <dbReference type="ARBA" id="ARBA00023065"/>
    </source>
</evidence>
<evidence type="ECO:0000256" key="1">
    <source>
        <dbReference type="ARBA" id="ARBA00022448"/>
    </source>
</evidence>
<dbReference type="Proteomes" id="UP001283361">
    <property type="component" value="Unassembled WGS sequence"/>
</dbReference>
<dbReference type="SUPFAM" id="SSF81324">
    <property type="entry name" value="Voltage-gated potassium channels"/>
    <property type="match status" value="1"/>
</dbReference>
<evidence type="ECO:0000256" key="15">
    <source>
        <dbReference type="PIRSR" id="PIRSR601508-1"/>
    </source>
</evidence>
<dbReference type="InterPro" id="IPR028082">
    <property type="entry name" value="Peripla_BP_I"/>
</dbReference>
<dbReference type="FunFam" id="3.40.190.10:FF:000060">
    <property type="entry name" value="Glutamate receptor ionotropic, kainate 1"/>
    <property type="match status" value="1"/>
</dbReference>
<feature type="site" description="Crucial to convey clamshell closure to channel opening" evidence="16">
    <location>
        <position position="617"/>
    </location>
</feature>
<dbReference type="InterPro" id="IPR019594">
    <property type="entry name" value="Glu/Gly-bd"/>
</dbReference>
<evidence type="ECO:0000256" key="14">
    <source>
        <dbReference type="ARBA" id="ARBA00034104"/>
    </source>
</evidence>
<accession>A0AAE1B9L0</accession>
<evidence type="ECO:0000256" key="12">
    <source>
        <dbReference type="ARBA" id="ARBA00023286"/>
    </source>
</evidence>
<dbReference type="Pfam" id="PF01094">
    <property type="entry name" value="ANF_receptor"/>
    <property type="match status" value="1"/>
</dbReference>
<feature type="site" description="Interaction with the cone snail toxin Con-ikot-ikot" evidence="16">
    <location>
        <position position="644"/>
    </location>
</feature>
<dbReference type="GO" id="GO:0015276">
    <property type="term" value="F:ligand-gated monoatomic ion channel activity"/>
    <property type="evidence" value="ECO:0007669"/>
    <property type="project" value="InterPro"/>
</dbReference>
<feature type="binding site" evidence="15">
    <location>
        <position position="476"/>
    </location>
    <ligand>
        <name>L-glutamate</name>
        <dbReference type="ChEBI" id="CHEBI:29985"/>
    </ligand>
</feature>
<evidence type="ECO:0000256" key="11">
    <source>
        <dbReference type="ARBA" id="ARBA00023257"/>
    </source>
</evidence>
<keyword evidence="8 19" id="KW-0472">Membrane</keyword>
<sequence length="837" mass="94096">MSSPKVEKVMKSSLTILFVMVSIDYTGAVLNDLRIGVTRSWLPIVQSALDASNVSLPVELVDIYPGNTRSTFDTIDKTHSAVERMNVHAVIGPYEPALGLVVESLNIPYLSTTQVSSKSLHRNTFQIMPEMQWSAEAILDIAQTYGWEKISVFYDDDSGVQVLEELMTNHTIVVRAWRLPLKARSRQIRNALVEMRKVLVEKSVVLCSKENTHLLLEEARDLAMLSTPPYGWLFYDPGDEGQKVFTKYVEIAVNFTVVTLLDFNHTIESYDHSRLDFALASDALQLVTSSFSILEESASATNTDLSNDGVRFQLSRAIKNNMESGYTGYLDFNSEGRRSNFTLTLTAITGDFNYLRGHWFSDPPELYRPLVLYTQQFPFNRSTPFPLRGRTARVVMIEERPFTMKKRDHMLRRGNDKFEGFSVDLIDEVARMLGFDYEIYLVNDGKFGSKLPSGEWNGMIGELLAGNATMSVAPLSINAQREEAVDFTKPFKTRYISVLMRIPRRETSYFEFLNPLSPIVWICTLCAFVVVSVVLYALERIGRDKTQESGDSIEITVRESFWFIFGSLLQGNTDSTPCTIPGRILTSAWWFFALILISSYTANLAAFLTVKKINTPIKSVTDLAQQTKIKYGTVKDSGIMSFFKNTNIEHFSKMWAQMSEVEPDSMVENTTEGFQKVRNEDYAFFWDTTVNKYQTISDCDVMEIGPAFDPKGFGIGVPPGATYREELSMSILRLSDQGKLHEIETKWWDNTKCPDMTKSSTDETSSLQIDNVAGVFFILVGGIVIAAIVCLGEYFTSAMIKASKLAVAKKVSAKPKDKAGTFASASSRGDAERDSFL</sequence>
<gene>
    <name evidence="22" type="ORF">RRG08_006865</name>
</gene>
<feature type="disulfide bond" evidence="17">
    <location>
        <begin position="699"/>
        <end position="753"/>
    </location>
</feature>
<comment type="caution">
    <text evidence="22">The sequence shown here is derived from an EMBL/GenBank/DDBJ whole genome shotgun (WGS) entry which is preliminary data.</text>
</comment>
<dbReference type="InterPro" id="IPR001508">
    <property type="entry name" value="Iono_Glu_rcpt_met"/>
</dbReference>
<dbReference type="SUPFAM" id="SSF53822">
    <property type="entry name" value="Periplasmic binding protein-like I"/>
    <property type="match status" value="1"/>
</dbReference>
<evidence type="ECO:0008006" key="24">
    <source>
        <dbReference type="Google" id="ProtNLM"/>
    </source>
</evidence>
<keyword evidence="6" id="KW-0770">Synapse</keyword>
<evidence type="ECO:0000256" key="6">
    <source>
        <dbReference type="ARBA" id="ARBA00023018"/>
    </source>
</evidence>
<dbReference type="Pfam" id="PF10613">
    <property type="entry name" value="Lig_chan-Glu_bd"/>
    <property type="match status" value="1"/>
</dbReference>
<dbReference type="Gene3D" id="1.10.287.70">
    <property type="match status" value="1"/>
</dbReference>
<dbReference type="PANTHER" id="PTHR18966">
    <property type="entry name" value="IONOTROPIC GLUTAMATE RECEPTOR"/>
    <property type="match status" value="1"/>
</dbReference>
<evidence type="ECO:0000256" key="13">
    <source>
        <dbReference type="ARBA" id="ARBA00023303"/>
    </source>
</evidence>
<feature type="binding site" evidence="15">
    <location>
        <position position="687"/>
    </location>
    <ligand>
        <name>L-glutamate</name>
        <dbReference type="ChEBI" id="CHEBI:29985"/>
    </ligand>
</feature>
<keyword evidence="9" id="KW-0675">Receptor</keyword>
<dbReference type="GO" id="GO:0038023">
    <property type="term" value="F:signaling receptor activity"/>
    <property type="evidence" value="ECO:0007669"/>
    <property type="project" value="InterPro"/>
</dbReference>
<evidence type="ECO:0000313" key="23">
    <source>
        <dbReference type="Proteomes" id="UP001283361"/>
    </source>
</evidence>
<dbReference type="SMART" id="SM00079">
    <property type="entry name" value="PBPe"/>
    <property type="match status" value="1"/>
</dbReference>
<dbReference type="GO" id="GO:0045211">
    <property type="term" value="C:postsynaptic membrane"/>
    <property type="evidence" value="ECO:0007669"/>
    <property type="project" value="UniProtKB-SubCell"/>
</dbReference>
<dbReference type="InterPro" id="IPR015683">
    <property type="entry name" value="Ionotropic_Glu_rcpt"/>
</dbReference>
<feature type="region of interest" description="Disordered" evidence="18">
    <location>
        <begin position="812"/>
        <end position="837"/>
    </location>
</feature>
<feature type="transmembrane region" description="Helical" evidence="19">
    <location>
        <begin position="772"/>
        <end position="795"/>
    </location>
</feature>
<evidence type="ECO:0000256" key="17">
    <source>
        <dbReference type="PIRSR" id="PIRSR601508-3"/>
    </source>
</evidence>
<feature type="transmembrane region" description="Helical" evidence="19">
    <location>
        <begin position="589"/>
        <end position="610"/>
    </location>
</feature>
<keyword evidence="17" id="KW-1015">Disulfide bond</keyword>